<dbReference type="CDD" id="cd18793">
    <property type="entry name" value="SF2_C_SNF"/>
    <property type="match status" value="1"/>
</dbReference>
<dbReference type="Gene3D" id="3.40.50.10810">
    <property type="entry name" value="Tandem AAA-ATPase domain"/>
    <property type="match status" value="1"/>
</dbReference>
<feature type="compositionally biased region" description="Basic and acidic residues" evidence="4">
    <location>
        <begin position="72"/>
        <end position="82"/>
    </location>
</feature>
<evidence type="ECO:0000313" key="8">
    <source>
        <dbReference type="Proteomes" id="UP000050424"/>
    </source>
</evidence>
<dbReference type="GO" id="GO:0005524">
    <property type="term" value="F:ATP binding"/>
    <property type="evidence" value="ECO:0007669"/>
    <property type="project" value="UniProtKB-KW"/>
</dbReference>
<evidence type="ECO:0000313" key="7">
    <source>
        <dbReference type="EMBL" id="KPM36937.1"/>
    </source>
</evidence>
<feature type="region of interest" description="Disordered" evidence="4">
    <location>
        <begin position="66"/>
        <end position="94"/>
    </location>
</feature>
<dbReference type="PANTHER" id="PTHR45626">
    <property type="entry name" value="TRANSCRIPTION TERMINATION FACTOR 2-RELATED"/>
    <property type="match status" value="1"/>
</dbReference>
<dbReference type="Pfam" id="PF00271">
    <property type="entry name" value="Helicase_C"/>
    <property type="match status" value="1"/>
</dbReference>
<dbReference type="GO" id="GO:0008094">
    <property type="term" value="F:ATP-dependent activity, acting on DNA"/>
    <property type="evidence" value="ECO:0007669"/>
    <property type="project" value="TreeGrafter"/>
</dbReference>
<evidence type="ECO:0008006" key="9">
    <source>
        <dbReference type="Google" id="ProtNLM"/>
    </source>
</evidence>
<name>A0A0P7AHM2_9HYPO</name>
<organism evidence="7 8">
    <name type="scientific">Neonectria ditissima</name>
    <dbReference type="NCBI Taxonomy" id="78410"/>
    <lineage>
        <taxon>Eukaryota</taxon>
        <taxon>Fungi</taxon>
        <taxon>Dikarya</taxon>
        <taxon>Ascomycota</taxon>
        <taxon>Pezizomycotina</taxon>
        <taxon>Sordariomycetes</taxon>
        <taxon>Hypocreomycetidae</taxon>
        <taxon>Hypocreales</taxon>
        <taxon>Nectriaceae</taxon>
        <taxon>Neonectria</taxon>
    </lineage>
</organism>
<dbReference type="Gene3D" id="3.40.50.300">
    <property type="entry name" value="P-loop containing nucleotide triphosphate hydrolases"/>
    <property type="match status" value="1"/>
</dbReference>
<dbReference type="GO" id="GO:0006281">
    <property type="term" value="P:DNA repair"/>
    <property type="evidence" value="ECO:0007669"/>
    <property type="project" value="TreeGrafter"/>
</dbReference>
<dbReference type="Pfam" id="PF00176">
    <property type="entry name" value="SNF2-rel_dom"/>
    <property type="match status" value="1"/>
</dbReference>
<dbReference type="STRING" id="78410.A0A0P7AHM2"/>
<accession>A0A0P7AHM2</accession>
<keyword evidence="1" id="KW-0547">Nucleotide-binding</keyword>
<dbReference type="InterPro" id="IPR050628">
    <property type="entry name" value="SNF2_RAD54_helicase_TF"/>
</dbReference>
<dbReference type="InterPro" id="IPR014001">
    <property type="entry name" value="Helicase_ATP-bd"/>
</dbReference>
<keyword evidence="8" id="KW-1185">Reference proteome</keyword>
<dbReference type="InterPro" id="IPR027417">
    <property type="entry name" value="P-loop_NTPase"/>
</dbReference>
<keyword evidence="2" id="KW-0378">Hydrolase</keyword>
<dbReference type="GO" id="GO:0005634">
    <property type="term" value="C:nucleus"/>
    <property type="evidence" value="ECO:0007669"/>
    <property type="project" value="TreeGrafter"/>
</dbReference>
<dbReference type="PANTHER" id="PTHR45626:SF11">
    <property type="entry name" value="FAMILY HELICASE, PUTATIVE (AFU_ORTHOLOGUE AFUA_5G06590)-RELATED"/>
    <property type="match status" value="1"/>
</dbReference>
<comment type="caution">
    <text evidence="7">The sequence shown here is derived from an EMBL/GenBank/DDBJ whole genome shotgun (WGS) entry which is preliminary data.</text>
</comment>
<reference evidence="7 8" key="1">
    <citation type="submission" date="2015-09" db="EMBL/GenBank/DDBJ databases">
        <title>Draft genome of a European isolate of the apple canker pathogen Neonectria ditissima.</title>
        <authorList>
            <person name="Gomez-Cortecero A."/>
            <person name="Harrison R.J."/>
            <person name="Armitage A.D."/>
        </authorList>
    </citation>
    <scope>NUCLEOTIDE SEQUENCE [LARGE SCALE GENOMIC DNA]</scope>
    <source>
        <strain evidence="7 8">R09/05</strain>
    </source>
</reference>
<evidence type="ECO:0000259" key="5">
    <source>
        <dbReference type="PROSITE" id="PS51192"/>
    </source>
</evidence>
<dbReference type="InterPro" id="IPR000330">
    <property type="entry name" value="SNF2_N"/>
</dbReference>
<dbReference type="GO" id="GO:0016787">
    <property type="term" value="F:hydrolase activity"/>
    <property type="evidence" value="ECO:0007669"/>
    <property type="project" value="UniProtKB-KW"/>
</dbReference>
<evidence type="ECO:0000256" key="3">
    <source>
        <dbReference type="ARBA" id="ARBA00022840"/>
    </source>
</evidence>
<dbReference type="PROSITE" id="PS51192">
    <property type="entry name" value="HELICASE_ATP_BIND_1"/>
    <property type="match status" value="1"/>
</dbReference>
<feature type="domain" description="Helicase C-terminal" evidence="6">
    <location>
        <begin position="679"/>
        <end position="837"/>
    </location>
</feature>
<dbReference type="InterPro" id="IPR038718">
    <property type="entry name" value="SNF2-like_sf"/>
</dbReference>
<feature type="compositionally biased region" description="Low complexity" evidence="4">
    <location>
        <begin position="625"/>
        <end position="639"/>
    </location>
</feature>
<dbReference type="Proteomes" id="UP000050424">
    <property type="component" value="Unassembled WGS sequence"/>
</dbReference>
<evidence type="ECO:0000256" key="2">
    <source>
        <dbReference type="ARBA" id="ARBA00022801"/>
    </source>
</evidence>
<feature type="domain" description="Helicase ATP-binding" evidence="5">
    <location>
        <begin position="180"/>
        <end position="361"/>
    </location>
</feature>
<sequence>MHHDTDTLWYRASQALQRVVVDFERRPKNTTTVLDNDPTRWIDRWYHPGLTMLDPNEIPELLHTNQHKRARNQKETAIKDDPETSCSDSKRRRAYHSDQNADFSAMAVSSQTTDQGELDLEQLKTCIKFNDELVNLASFLAGSTFGAHMDSLRDIKATPVFGLRSELMPYQAVGKDKLCLLAQSGFKVGFLCDAVGLGKSLTAILAAIEVRKKLPRPGFNLIDTRPTFIILDSVDIPVAELLKYDFVICTKHFLRKRFQDMQDFTDFSSTANSFSVKESSKYHKKATKFHRAPLQSQLYAKLGNEIAVLIIDESHDYKNENSFLNAAVRSLKYHHAFLLTGTPLYNTWHDLAGQAALLPGGGPFINLDHCVRLFSCEVNNRETDHPRGVKLERLKALVMGMMIARPKNLLQLPGIERNKVLVDFTGNWKSVFMIARYVDKAKSFLGSSKGAGGTGRAGTAKKSGFAMFVKAQQLAANPLLLTSNECDDQWDRTKPKVDKILDLANSHFTSFLKKRGLGLDLGMDDLTAMQFEDFQMYYRENRRRSSQAQPHGATELVASGETSGADEDGAGDAVNETSQGELNDEFDDQDFLLGAETAYREEGFVYAEDEEDDTYVPGQVERRPSVVSGQQGESSDSDSFAGRRHRRKGRADPKFTERWLSKLSNATYSEIFSPRVRAIIDQIGHICTVYPDEKIIVVSTFVMFLDILKEAIRREAQTNALFTFDVCEYNGSIKSSEARSSCIRTFNAPSNCLRVLLMSATAGGTGLNIIGASHIIISEPFWTPGERVQVEGRPYRLGQKRVVHCWDMVGDLSSIDVTLRSSAKWKSAFNATMNDHLVRNDVDHLIGMGVTRASDVAGSSL</sequence>
<dbReference type="SUPFAM" id="SSF52540">
    <property type="entry name" value="P-loop containing nucleoside triphosphate hydrolases"/>
    <property type="match status" value="2"/>
</dbReference>
<protein>
    <recommendedName>
        <fullName evidence="9">Helicase C-terminal domain-containing protein</fullName>
    </recommendedName>
</protein>
<dbReference type="AlphaFoldDB" id="A0A0P7AHM2"/>
<proteinExistence type="predicted"/>
<dbReference type="OrthoDB" id="5105430at2759"/>
<evidence type="ECO:0000256" key="1">
    <source>
        <dbReference type="ARBA" id="ARBA00022741"/>
    </source>
</evidence>
<gene>
    <name evidence="7" type="ORF">AK830_g9629</name>
</gene>
<evidence type="ECO:0000256" key="4">
    <source>
        <dbReference type="SAM" id="MobiDB-lite"/>
    </source>
</evidence>
<feature type="region of interest" description="Disordered" evidence="4">
    <location>
        <begin position="542"/>
        <end position="581"/>
    </location>
</feature>
<dbReference type="EMBL" id="LKCW01000183">
    <property type="protein sequence ID" value="KPM36937.1"/>
    <property type="molecule type" value="Genomic_DNA"/>
</dbReference>
<evidence type="ECO:0000259" key="6">
    <source>
        <dbReference type="PROSITE" id="PS51194"/>
    </source>
</evidence>
<dbReference type="InterPro" id="IPR001650">
    <property type="entry name" value="Helicase_C-like"/>
</dbReference>
<dbReference type="SMART" id="SM00490">
    <property type="entry name" value="HELICc"/>
    <property type="match status" value="1"/>
</dbReference>
<feature type="region of interest" description="Disordered" evidence="4">
    <location>
        <begin position="610"/>
        <end position="652"/>
    </location>
</feature>
<dbReference type="PROSITE" id="PS51194">
    <property type="entry name" value="HELICASE_CTER"/>
    <property type="match status" value="1"/>
</dbReference>
<keyword evidence="3" id="KW-0067">ATP-binding</keyword>
<dbReference type="InterPro" id="IPR049730">
    <property type="entry name" value="SNF2/RAD54-like_C"/>
</dbReference>